<feature type="region of interest" description="Disordered" evidence="1">
    <location>
        <begin position="303"/>
        <end position="329"/>
    </location>
</feature>
<accession>Q47KE2</accession>
<feature type="transmembrane region" description="Helical" evidence="2">
    <location>
        <begin position="155"/>
        <end position="176"/>
    </location>
</feature>
<keyword evidence="2" id="KW-0812">Transmembrane</keyword>
<dbReference type="SUPFAM" id="SSF48317">
    <property type="entry name" value="Acid phosphatase/Vanadium-dependent haloperoxidase"/>
    <property type="match status" value="1"/>
</dbReference>
<evidence type="ECO:0000313" key="4">
    <source>
        <dbReference type="EMBL" id="AAZ57080.1"/>
    </source>
</evidence>
<gene>
    <name evidence="4" type="ordered locus">Tfu_3047</name>
</gene>
<evidence type="ECO:0000259" key="3">
    <source>
        <dbReference type="SMART" id="SM00014"/>
    </source>
</evidence>
<dbReference type="EMBL" id="CP000088">
    <property type="protein sequence ID" value="AAZ57080.1"/>
    <property type="molecule type" value="Genomic_DNA"/>
</dbReference>
<dbReference type="HOGENOM" id="CLU_844494_0_0_11"/>
<dbReference type="Pfam" id="PF01569">
    <property type="entry name" value="PAP2"/>
    <property type="match status" value="1"/>
</dbReference>
<reference evidence="4" key="1">
    <citation type="submission" date="2005-07" db="EMBL/GenBank/DDBJ databases">
        <title>Complete sequence of Thermobifida fusca YX.</title>
        <authorList>
            <consortium name="US DOE Joint Genome Institute"/>
            <person name="Copeland A."/>
            <person name="Lucas S."/>
            <person name="Lapidus A."/>
            <person name="Barry K."/>
            <person name="Detter J.C."/>
            <person name="Glavina T."/>
            <person name="Hammon N."/>
            <person name="Israni S."/>
            <person name="Pitluck S."/>
            <person name="Di Bartolo G."/>
            <person name="Chain P."/>
            <person name="Schmutz J."/>
            <person name="Larimer F."/>
            <person name="Land M."/>
            <person name="Lykidis A."/>
            <person name="Richardson P."/>
        </authorList>
    </citation>
    <scope>NUCLEOTIDE SEQUENCE</scope>
    <source>
        <strain evidence="4">YX</strain>
    </source>
</reference>
<dbReference type="Gene3D" id="1.20.144.10">
    <property type="entry name" value="Phosphatidic acid phosphatase type 2/haloperoxidase"/>
    <property type="match status" value="1"/>
</dbReference>
<evidence type="ECO:0000256" key="1">
    <source>
        <dbReference type="SAM" id="MobiDB-lite"/>
    </source>
</evidence>
<feature type="transmembrane region" description="Helical" evidence="2">
    <location>
        <begin position="196"/>
        <end position="216"/>
    </location>
</feature>
<evidence type="ECO:0000256" key="2">
    <source>
        <dbReference type="SAM" id="Phobius"/>
    </source>
</evidence>
<name>Q47KE2_THEFY</name>
<keyword evidence="2" id="KW-1133">Transmembrane helix</keyword>
<dbReference type="STRING" id="269800.Tfu_3047"/>
<feature type="domain" description="Phosphatidic acid phosphatase type 2/haloperoxidase" evidence="3">
    <location>
        <begin position="156"/>
        <end position="270"/>
    </location>
</feature>
<dbReference type="SMART" id="SM00014">
    <property type="entry name" value="acidPPc"/>
    <property type="match status" value="1"/>
</dbReference>
<sequence>MPQASPHLGESTEHMMHTSRIRPRPHYPDGRPVSVPKRHSVDHGPQEGRVMTRPTEPRRSEVVEWPSASEIAWGLASDKTAILLAVVLVTLTVLSAGALQPIDVMINTLPRPFEDEIRTFLILWPDTVASRAVALPVLAVVALHLAYWHRSWRPIVLGTGGVFGMICLVASMKLILGRSHPRTNDPSFFTEGGVSFPSGHGANAILIYGLVLFLIVRYRAVRPHIVPRLAYCIAGIAFLQAVVSIYLHFHWFSDLATGMVAGAFALRLTIKLDEMIPEGRTAQWWPFHGRSWPFLFRRMDEAGSGRQLPRGPDRRTTADDWERPPDHPR</sequence>
<feature type="transmembrane region" description="Helical" evidence="2">
    <location>
        <begin position="128"/>
        <end position="148"/>
    </location>
</feature>
<feature type="region of interest" description="Disordered" evidence="1">
    <location>
        <begin position="1"/>
        <end position="58"/>
    </location>
</feature>
<keyword evidence="2" id="KW-0472">Membrane</keyword>
<feature type="transmembrane region" description="Helical" evidence="2">
    <location>
        <begin position="228"/>
        <end position="249"/>
    </location>
</feature>
<dbReference type="eggNOG" id="COG0671">
    <property type="taxonomic scope" value="Bacteria"/>
</dbReference>
<feature type="transmembrane region" description="Helical" evidence="2">
    <location>
        <begin position="81"/>
        <end position="102"/>
    </location>
</feature>
<dbReference type="InterPro" id="IPR036938">
    <property type="entry name" value="PAP2/HPO_sf"/>
</dbReference>
<dbReference type="InterPro" id="IPR000326">
    <property type="entry name" value="PAP2/HPO"/>
</dbReference>
<organism evidence="4">
    <name type="scientific">Thermobifida fusca (strain YX)</name>
    <dbReference type="NCBI Taxonomy" id="269800"/>
    <lineage>
        <taxon>Bacteria</taxon>
        <taxon>Bacillati</taxon>
        <taxon>Actinomycetota</taxon>
        <taxon>Actinomycetes</taxon>
        <taxon>Streptosporangiales</taxon>
        <taxon>Nocardiopsidaceae</taxon>
        <taxon>Thermobifida</taxon>
    </lineage>
</organism>
<feature type="compositionally biased region" description="Basic and acidic residues" evidence="1">
    <location>
        <begin position="311"/>
        <end position="329"/>
    </location>
</feature>
<dbReference type="KEGG" id="tfu:Tfu_3047"/>
<protein>
    <submittedName>
        <fullName evidence="4">Phosphoesterase, PA-phosphatase related</fullName>
    </submittedName>
</protein>
<dbReference type="AlphaFoldDB" id="Q47KE2"/>
<proteinExistence type="predicted"/>